<sequence length="76" mass="8845">MASKNNFPPIIEKYNVINYYIQDGKLRQRRAVSGFTFGSIKNNPNMTGICKVSKSTRFTVSSKRILKRHYFHFLVS</sequence>
<reference evidence="2" key="1">
    <citation type="submission" date="2016-11" db="EMBL/GenBank/DDBJ databases">
        <authorList>
            <person name="Varghese N."/>
            <person name="Submissions S."/>
        </authorList>
    </citation>
    <scope>NUCLEOTIDE SEQUENCE [LARGE SCALE GENOMIC DNA]</scope>
    <source>
        <strain evidence="2">DSM 26349</strain>
    </source>
</reference>
<gene>
    <name evidence="1" type="ORF">SAMN04487908_1014</name>
</gene>
<dbReference type="AlphaFoldDB" id="A0A1M5ZZ63"/>
<dbReference type="RefSeq" id="WP_143036817.1">
    <property type="nucleotide sequence ID" value="NZ_FNNS01000002.1"/>
</dbReference>
<protein>
    <submittedName>
        <fullName evidence="1">Uncharacterized protein</fullName>
    </submittedName>
</protein>
<evidence type="ECO:0000313" key="2">
    <source>
        <dbReference type="Proteomes" id="UP000184172"/>
    </source>
</evidence>
<name>A0A1M5ZZ63_9FLAO</name>
<keyword evidence="2" id="KW-1185">Reference proteome</keyword>
<dbReference type="EMBL" id="FQYV01000001">
    <property type="protein sequence ID" value="SHI29478.1"/>
    <property type="molecule type" value="Genomic_DNA"/>
</dbReference>
<evidence type="ECO:0000313" key="1">
    <source>
        <dbReference type="EMBL" id="SHI29478.1"/>
    </source>
</evidence>
<accession>A0A1M5ZZ63</accession>
<proteinExistence type="predicted"/>
<dbReference type="Proteomes" id="UP000184172">
    <property type="component" value="Unassembled WGS sequence"/>
</dbReference>
<organism evidence="1 2">
    <name type="scientific">Aequorivita viscosa</name>
    <dbReference type="NCBI Taxonomy" id="797419"/>
    <lineage>
        <taxon>Bacteria</taxon>
        <taxon>Pseudomonadati</taxon>
        <taxon>Bacteroidota</taxon>
        <taxon>Flavobacteriia</taxon>
        <taxon>Flavobacteriales</taxon>
        <taxon>Flavobacteriaceae</taxon>
        <taxon>Aequorivita</taxon>
    </lineage>
</organism>